<feature type="region of interest" description="Disordered" evidence="1">
    <location>
        <begin position="25"/>
        <end position="120"/>
    </location>
</feature>
<evidence type="ECO:0000256" key="2">
    <source>
        <dbReference type="SAM" id="SignalP"/>
    </source>
</evidence>
<feature type="compositionally biased region" description="Polar residues" evidence="1">
    <location>
        <begin position="37"/>
        <end position="46"/>
    </location>
</feature>
<feature type="signal peptide" evidence="2">
    <location>
        <begin position="1"/>
        <end position="24"/>
    </location>
</feature>
<feature type="compositionally biased region" description="Polar residues" evidence="1">
    <location>
        <begin position="61"/>
        <end position="85"/>
    </location>
</feature>
<keyword evidence="2" id="KW-0732">Signal</keyword>
<dbReference type="GO" id="GO:0009279">
    <property type="term" value="C:cell outer membrane"/>
    <property type="evidence" value="ECO:0007669"/>
    <property type="project" value="InterPro"/>
</dbReference>
<reference evidence="4" key="1">
    <citation type="journal article" date="2019" name="Int. J. Syst. Evol. Microbiol.">
        <title>The Global Catalogue of Microorganisms (GCM) 10K type strain sequencing project: providing services to taxonomists for standard genome sequencing and annotation.</title>
        <authorList>
            <consortium name="The Broad Institute Genomics Platform"/>
            <consortium name="The Broad Institute Genome Sequencing Center for Infectious Disease"/>
            <person name="Wu L."/>
            <person name="Ma J."/>
        </authorList>
    </citation>
    <scope>NUCLEOTIDE SEQUENCE [LARGE SCALE GENOMIC DNA]</scope>
    <source>
        <strain evidence="4">CCM 2767</strain>
    </source>
</reference>
<dbReference type="GO" id="GO:0005507">
    <property type="term" value="F:copper ion binding"/>
    <property type="evidence" value="ECO:0007669"/>
    <property type="project" value="InterPro"/>
</dbReference>
<dbReference type="GO" id="GO:0006878">
    <property type="term" value="P:intracellular copper ion homeostasis"/>
    <property type="evidence" value="ECO:0007669"/>
    <property type="project" value="InterPro"/>
</dbReference>
<accession>A0A8J3EZG1</accession>
<proteinExistence type="predicted"/>
<evidence type="ECO:0000313" key="4">
    <source>
        <dbReference type="Proteomes" id="UP000642180"/>
    </source>
</evidence>
<dbReference type="AlphaFoldDB" id="A0A8J3EZG1"/>
<feature type="chain" id="PRO_5035281245" evidence="2">
    <location>
        <begin position="25"/>
        <end position="352"/>
    </location>
</feature>
<protein>
    <submittedName>
        <fullName evidence="3">Copper resistance protein B</fullName>
    </submittedName>
</protein>
<dbReference type="EMBL" id="BMDI01000001">
    <property type="protein sequence ID" value="GGI16955.1"/>
    <property type="molecule type" value="Genomic_DNA"/>
</dbReference>
<evidence type="ECO:0000256" key="1">
    <source>
        <dbReference type="SAM" id="MobiDB-lite"/>
    </source>
</evidence>
<name>A0A8J3EZG1_9BURK</name>
<sequence length="352" mass="38788">MKTKKTIYSLAIGLASVTAVSVHAQSMSGHDHGGQHGQMTTMQDMQTPAAKAPSDPHAGHNMSQMDSADDITTMQDGQSSTSMPSTDPHAGHDMSQMDQGEMRMQGGSPPPDARDPHAYANGTKVGEGVYAVPGVPRLRLHDEHSFASLRAERLERKFNRNADDSTAYDLQGWFGTTYNRFVIKAEGDVAKRRVQESRTELLWSRAIATHWDAQAGVRMDTGEGPNRQWLAFGVQGLAPYWFEVDATGYLGTDGRTALRLEASYELLITQRLVLEPKVEVQAFGKRDPQRRVGSGLSEASAGLRLRYEFTRQFAPYIGIERAGSYGETADFVRAEGGKPQRTRVVAGLRLWF</sequence>
<dbReference type="Proteomes" id="UP000642180">
    <property type="component" value="Unassembled WGS sequence"/>
</dbReference>
<dbReference type="Pfam" id="PF05275">
    <property type="entry name" value="CopB"/>
    <property type="match status" value="1"/>
</dbReference>
<organism evidence="3 4">
    <name type="scientific">Oxalicibacterium faecigallinarum</name>
    <dbReference type="NCBI Taxonomy" id="573741"/>
    <lineage>
        <taxon>Bacteria</taxon>
        <taxon>Pseudomonadati</taxon>
        <taxon>Pseudomonadota</taxon>
        <taxon>Betaproteobacteria</taxon>
        <taxon>Burkholderiales</taxon>
        <taxon>Oxalobacteraceae</taxon>
        <taxon>Oxalicibacterium</taxon>
    </lineage>
</organism>
<comment type="caution">
    <text evidence="3">The sequence shown here is derived from an EMBL/GenBank/DDBJ whole genome shotgun (WGS) entry which is preliminary data.</text>
</comment>
<gene>
    <name evidence="3" type="primary">copB</name>
    <name evidence="3" type="ORF">GCM10008066_06550</name>
</gene>
<evidence type="ECO:0000313" key="3">
    <source>
        <dbReference type="EMBL" id="GGI16955.1"/>
    </source>
</evidence>
<keyword evidence="4" id="KW-1185">Reference proteome</keyword>
<dbReference type="InterPro" id="IPR007939">
    <property type="entry name" value="Cu-R_B_prcur"/>
</dbReference>